<dbReference type="PANTHER" id="PTHR35333:SF3">
    <property type="entry name" value="BETA-LACTAMASE-TYPE TRANSPEPTIDASE FOLD CONTAINING PROTEIN"/>
    <property type="match status" value="1"/>
</dbReference>
<sequence>MSPGAAGPATAPELVLPPLPDGIDWSIEIAEARSGRPLAVHRAQAQHRTASIGKVFLLIEACTRIADGRLDPDAPLDVPQEHAVGDSGLLRWLRAPITVGDACLLVAAVSDNLATNALIHLCGLEAVRAVAPRLGLAQTSLWDYIRSAREPGMPWTASFGTAAELGRTMRLLAAGLAVSREVSDMVLGYLAADVDTSLVAGGLNLDALDHVEADDGIVLRHKTGYISILRADVGLAQGPAAAVSYAVLAEWDEAGGDRRIAAEDGMRAIGRAIRAHIRPGP</sequence>
<keyword evidence="3" id="KW-1185">Reference proteome</keyword>
<dbReference type="PANTHER" id="PTHR35333">
    <property type="entry name" value="BETA-LACTAMASE"/>
    <property type="match status" value="1"/>
</dbReference>
<dbReference type="EMBL" id="WWEQ01000004">
    <property type="protein sequence ID" value="MYM18754.1"/>
    <property type="molecule type" value="Genomic_DNA"/>
</dbReference>
<evidence type="ECO:0000313" key="2">
    <source>
        <dbReference type="EMBL" id="MYM18754.1"/>
    </source>
</evidence>
<dbReference type="InterPro" id="IPR012338">
    <property type="entry name" value="Beta-lactam/transpept-like"/>
</dbReference>
<proteinExistence type="predicted"/>
<dbReference type="Proteomes" id="UP000469215">
    <property type="component" value="Unassembled WGS sequence"/>
</dbReference>
<dbReference type="InterPro" id="IPR045155">
    <property type="entry name" value="Beta-lactam_cat"/>
</dbReference>
<dbReference type="InterPro" id="IPR000871">
    <property type="entry name" value="Beta-lactam_class-A"/>
</dbReference>
<evidence type="ECO:0000313" key="3">
    <source>
        <dbReference type="Proteomes" id="UP000469215"/>
    </source>
</evidence>
<keyword evidence="2" id="KW-0378">Hydrolase</keyword>
<organism evidence="2 3">
    <name type="scientific">Brevibacterium rongguiense</name>
    <dbReference type="NCBI Taxonomy" id="2695267"/>
    <lineage>
        <taxon>Bacteria</taxon>
        <taxon>Bacillati</taxon>
        <taxon>Actinomycetota</taxon>
        <taxon>Actinomycetes</taxon>
        <taxon>Micrococcales</taxon>
        <taxon>Brevibacteriaceae</taxon>
        <taxon>Brevibacterium</taxon>
    </lineage>
</organism>
<feature type="domain" description="Beta-lactamase class A catalytic" evidence="1">
    <location>
        <begin position="39"/>
        <end position="246"/>
    </location>
</feature>
<dbReference type="SUPFAM" id="SSF56601">
    <property type="entry name" value="beta-lactamase/transpeptidase-like"/>
    <property type="match status" value="1"/>
</dbReference>
<dbReference type="AlphaFoldDB" id="A0A6N9H570"/>
<evidence type="ECO:0000259" key="1">
    <source>
        <dbReference type="Pfam" id="PF13354"/>
    </source>
</evidence>
<name>A0A6N9H570_9MICO</name>
<dbReference type="GO" id="GO:0030655">
    <property type="term" value="P:beta-lactam antibiotic catabolic process"/>
    <property type="evidence" value="ECO:0007669"/>
    <property type="project" value="InterPro"/>
</dbReference>
<dbReference type="Gene3D" id="3.40.710.10">
    <property type="entry name" value="DD-peptidase/beta-lactamase superfamily"/>
    <property type="match status" value="1"/>
</dbReference>
<gene>
    <name evidence="2" type="ORF">GSY69_01860</name>
</gene>
<dbReference type="GO" id="GO:0008800">
    <property type="term" value="F:beta-lactamase activity"/>
    <property type="evidence" value="ECO:0007669"/>
    <property type="project" value="InterPro"/>
</dbReference>
<protein>
    <submittedName>
        <fullName evidence="2">Serine hydrolase</fullName>
    </submittedName>
</protein>
<dbReference type="GO" id="GO:0046677">
    <property type="term" value="P:response to antibiotic"/>
    <property type="evidence" value="ECO:0007669"/>
    <property type="project" value="InterPro"/>
</dbReference>
<reference evidence="2 3" key="1">
    <citation type="submission" date="2020-01" db="EMBL/GenBank/DDBJ databases">
        <authorList>
            <person name="Deng T."/>
        </authorList>
    </citation>
    <scope>NUCLEOTIDE SEQUENCE [LARGE SCALE GENOMIC DNA]</scope>
    <source>
        <strain evidence="2 3">5221</strain>
    </source>
</reference>
<dbReference type="Pfam" id="PF13354">
    <property type="entry name" value="Beta-lactamase2"/>
    <property type="match status" value="1"/>
</dbReference>
<comment type="caution">
    <text evidence="2">The sequence shown here is derived from an EMBL/GenBank/DDBJ whole genome shotgun (WGS) entry which is preliminary data.</text>
</comment>
<accession>A0A6N9H570</accession>
<dbReference type="RefSeq" id="WP_160952191.1">
    <property type="nucleotide sequence ID" value="NZ_WWEQ01000004.1"/>
</dbReference>